<dbReference type="EMBL" id="CP113361">
    <property type="protein sequence ID" value="WAI00507.1"/>
    <property type="molecule type" value="Genomic_DNA"/>
</dbReference>
<dbReference type="KEGG" id="mou:OU421_08705"/>
<dbReference type="RefSeq" id="WP_268185706.1">
    <property type="nucleotide sequence ID" value="NZ_CP113361.1"/>
</dbReference>
<proteinExistence type="inferred from homology"/>
<keyword evidence="1 5" id="KW-1003">Cell membrane</keyword>
<evidence type="ECO:0000256" key="4">
    <source>
        <dbReference type="ARBA" id="ARBA00023136"/>
    </source>
</evidence>
<dbReference type="GO" id="GO:0005576">
    <property type="term" value="C:extracellular region"/>
    <property type="evidence" value="ECO:0007669"/>
    <property type="project" value="TreeGrafter"/>
</dbReference>
<reference evidence="6" key="1">
    <citation type="submission" date="2022-11" db="EMBL/GenBank/DDBJ databases">
        <title>Complete genome sequence of Methanogenium organophilum DSM 3596.</title>
        <authorList>
            <person name="Chen S.-C."/>
            <person name="Lai S.-J."/>
            <person name="You Y.-T."/>
        </authorList>
    </citation>
    <scope>NUCLEOTIDE SEQUENCE</scope>
    <source>
        <strain evidence="6">DSM 3596</strain>
    </source>
</reference>
<name>A0A9X9T7W0_METOG</name>
<evidence type="ECO:0000256" key="3">
    <source>
        <dbReference type="ARBA" id="ARBA00022989"/>
    </source>
</evidence>
<feature type="transmembrane region" description="Helical" evidence="5">
    <location>
        <begin position="243"/>
        <end position="267"/>
    </location>
</feature>
<gene>
    <name evidence="6" type="ORF">OU421_08705</name>
</gene>
<dbReference type="AlphaFoldDB" id="A0A9X9T7W0"/>
<evidence type="ECO:0000313" key="7">
    <source>
        <dbReference type="Proteomes" id="UP001163096"/>
    </source>
</evidence>
<feature type="transmembrane region" description="Helical" evidence="5">
    <location>
        <begin position="140"/>
        <end position="162"/>
    </location>
</feature>
<feature type="transmembrane region" description="Helical" evidence="5">
    <location>
        <begin position="83"/>
        <end position="105"/>
    </location>
</feature>
<dbReference type="PANTHER" id="PTHR39344">
    <property type="entry name" value="UPF0182 PROTEIN SLL1060"/>
    <property type="match status" value="1"/>
</dbReference>
<keyword evidence="7" id="KW-1185">Reference proteome</keyword>
<sequence>MNRQRLIIAGIAILVFILVLFGLLGDWYWFVSIGYEDVFLSILFIRVVLFVIVTAVFFGFAYLNIRHAAGKASRMQGYSPDGFSLSVFFAGLLALFAGLSISGAWETVYKYLNQAPFGMTEPIFGLDVGFYVFSLPFYNLALNLCIALFILTILLSGLPYLAGLPVNILRNRVFYRSGGEGEGEGGIGYESSPSLKQTIQAFLPQLNALLFLTFAALALRLWLARFDLLFSETGAVVGAGYTAVHITLPVLTILAGVAFVIGIGFLINEKFERIEVITYGIAAFVAIAFIGIIAGAVVQGLIVEPNELNLEEQYLDYNIRFTLASYDLDTADEVLFPVAYNLSAADIQENNATIKNIRLWDWRPLKTTYEQLQLFRTYYDFNDVDVDRYHFDGTYKEVLVSAREMNIRGLQPQAQTWVNTHLIYTHGYGAVMNPVDEVTADGLPVFYLKDIPPSSPYFTLEEPRIYYGEETGNYVVTGTTTEEFDYPAGDQNAYHVYDGQGGVGMDNFVKRLIYGLKFGSVELLVSGSLTDQSKILFHRNIADRAQTIAPFLSYDSDPYVVVADDRLYWIIDAYTTADRFPYAEPFVVSTVGGQRLNYIRNSVKVVVDAYNGDITYYVVDPEDPLIKTYENIFPGFFKEFAEMPDSLKSHVRYPQGLFQVQADLYATYHMKDPRVFYNKEDAWVIPDEIYRGSRQQMQPYYVIMDLPGEQSEEFILMLPFTPRNKENMIGWMAARSDGAAYGSLVVYQFSKQELTYGPMQIEARIDQDTEISQDITLWSQSGSSVLRGNTLVIPIEDSIIYVEPLYLEATEKGTLPQLKRVIVAYGDRLTMQDTLGEALSVIFGGEAGVPEDIGDGTPGELPPISEDDREKLARIAELYDLAAQALSDGDLGLYQDYFDEIGRIVAP</sequence>
<keyword evidence="2 5" id="KW-0812">Transmembrane</keyword>
<dbReference type="HAMAP" id="MF_01600">
    <property type="entry name" value="UPF0182"/>
    <property type="match status" value="1"/>
</dbReference>
<feature type="transmembrane region" description="Helical" evidence="5">
    <location>
        <begin position="206"/>
        <end position="223"/>
    </location>
</feature>
<protein>
    <recommendedName>
        <fullName evidence="5">UPF0182 protein OU421_08705</fullName>
    </recommendedName>
</protein>
<evidence type="ECO:0000256" key="1">
    <source>
        <dbReference type="ARBA" id="ARBA00022475"/>
    </source>
</evidence>
<dbReference type="GO" id="GO:0005886">
    <property type="term" value="C:plasma membrane"/>
    <property type="evidence" value="ECO:0007669"/>
    <property type="project" value="UniProtKB-SubCell"/>
</dbReference>
<feature type="transmembrane region" description="Helical" evidence="5">
    <location>
        <begin position="42"/>
        <end position="63"/>
    </location>
</feature>
<comment type="similarity">
    <text evidence="5">Belongs to the UPF0182 family.</text>
</comment>
<keyword evidence="4 5" id="KW-0472">Membrane</keyword>
<evidence type="ECO:0000313" key="6">
    <source>
        <dbReference type="EMBL" id="WAI00507.1"/>
    </source>
</evidence>
<dbReference type="InterPro" id="IPR005372">
    <property type="entry name" value="UPF0182"/>
</dbReference>
<feature type="transmembrane region" description="Helical" evidence="5">
    <location>
        <begin position="279"/>
        <end position="302"/>
    </location>
</feature>
<feature type="transmembrane region" description="Helical" evidence="5">
    <location>
        <begin position="7"/>
        <end position="30"/>
    </location>
</feature>
<dbReference type="Pfam" id="PF03699">
    <property type="entry name" value="UPF0182"/>
    <property type="match status" value="1"/>
</dbReference>
<comment type="subcellular location">
    <subcellularLocation>
        <location evidence="5">Cell membrane</location>
        <topology evidence="5">Multi-pass membrane protein</topology>
    </subcellularLocation>
</comment>
<accession>A0A9X9T7W0</accession>
<dbReference type="GeneID" id="76835177"/>
<organism evidence="6 7">
    <name type="scientific">Methanogenium organophilum</name>
    <dbReference type="NCBI Taxonomy" id="2199"/>
    <lineage>
        <taxon>Archaea</taxon>
        <taxon>Methanobacteriati</taxon>
        <taxon>Methanobacteriota</taxon>
        <taxon>Stenosarchaea group</taxon>
        <taxon>Methanomicrobia</taxon>
        <taxon>Methanomicrobiales</taxon>
        <taxon>Methanomicrobiaceae</taxon>
        <taxon>Methanogenium</taxon>
    </lineage>
</organism>
<evidence type="ECO:0000256" key="5">
    <source>
        <dbReference type="HAMAP-Rule" id="MF_01600"/>
    </source>
</evidence>
<dbReference type="Proteomes" id="UP001163096">
    <property type="component" value="Chromosome"/>
</dbReference>
<keyword evidence="3 5" id="KW-1133">Transmembrane helix</keyword>
<dbReference type="PANTHER" id="PTHR39344:SF1">
    <property type="entry name" value="UPF0182 PROTEIN SLL1060"/>
    <property type="match status" value="1"/>
</dbReference>
<evidence type="ECO:0000256" key="2">
    <source>
        <dbReference type="ARBA" id="ARBA00022692"/>
    </source>
</evidence>